<dbReference type="Proteomes" id="UP000814033">
    <property type="component" value="Unassembled WGS sequence"/>
</dbReference>
<organism evidence="1 2">
    <name type="scientific">Auriscalpium vulgare</name>
    <dbReference type="NCBI Taxonomy" id="40419"/>
    <lineage>
        <taxon>Eukaryota</taxon>
        <taxon>Fungi</taxon>
        <taxon>Dikarya</taxon>
        <taxon>Basidiomycota</taxon>
        <taxon>Agaricomycotina</taxon>
        <taxon>Agaricomycetes</taxon>
        <taxon>Russulales</taxon>
        <taxon>Auriscalpiaceae</taxon>
        <taxon>Auriscalpium</taxon>
    </lineage>
</organism>
<sequence>MAPLVLASLPLEIVLRFLELSDLNSLITCRQVCRALQTAIDGSSLLQYHILMAATGVHDGNSELTVSEKLAKLKAYDEAWQNGLWTEHTQSPMPQNPLWELYGGISASGGDRMLTFKQLPSRLRGIEAREWELTFDFVIRDFGLDASQDLLVVVERFTEGPLCRVHLRQLSTGQPHPLGPTSGQLPINKLLGETWWYDWTYSIRVSGDYVGVLFSNDDGGETELYIWNWRTGAVQLLVASETQAYTFLGDIYVLVGVLHRPVLEEDKSSLIVYNLLEPRVVNDTPQGICTFQLPKPAFELDITADPAPQWSPPAESVAPFFVAHTDRLIAVNIQFRQRWQPRTRTYLLRSQDLLPYLLPSGDPTGQTRIIPWEDWKHACQRVEHGRWTSWTCFVYGMRYVSPRPVVMDGVRMVRILDFHPLRTRRASPGQDGDERTNKRLRVSAKVVALPRALQKAETIDFMISEDTIVAIESDVSGVERSIHLLTF</sequence>
<proteinExistence type="predicted"/>
<keyword evidence="2" id="KW-1185">Reference proteome</keyword>
<evidence type="ECO:0000313" key="1">
    <source>
        <dbReference type="EMBL" id="KAI0041549.1"/>
    </source>
</evidence>
<comment type="caution">
    <text evidence="1">The sequence shown here is derived from an EMBL/GenBank/DDBJ whole genome shotgun (WGS) entry which is preliminary data.</text>
</comment>
<name>A0ACB8RBS7_9AGAM</name>
<evidence type="ECO:0000313" key="2">
    <source>
        <dbReference type="Proteomes" id="UP000814033"/>
    </source>
</evidence>
<accession>A0ACB8RBS7</accession>
<gene>
    <name evidence="1" type="ORF">FA95DRAFT_1548610</name>
</gene>
<reference evidence="1" key="2">
    <citation type="journal article" date="2022" name="New Phytol.">
        <title>Evolutionary transition to the ectomycorrhizal habit in the genomes of a hyperdiverse lineage of mushroom-forming fungi.</title>
        <authorList>
            <person name="Looney B."/>
            <person name="Miyauchi S."/>
            <person name="Morin E."/>
            <person name="Drula E."/>
            <person name="Courty P.E."/>
            <person name="Kohler A."/>
            <person name="Kuo A."/>
            <person name="LaButti K."/>
            <person name="Pangilinan J."/>
            <person name="Lipzen A."/>
            <person name="Riley R."/>
            <person name="Andreopoulos W."/>
            <person name="He G."/>
            <person name="Johnson J."/>
            <person name="Nolan M."/>
            <person name="Tritt A."/>
            <person name="Barry K.W."/>
            <person name="Grigoriev I.V."/>
            <person name="Nagy L.G."/>
            <person name="Hibbett D."/>
            <person name="Henrissat B."/>
            <person name="Matheny P.B."/>
            <person name="Labbe J."/>
            <person name="Martin F.M."/>
        </authorList>
    </citation>
    <scope>NUCLEOTIDE SEQUENCE</scope>
    <source>
        <strain evidence="1">FP105234-sp</strain>
    </source>
</reference>
<reference evidence="1" key="1">
    <citation type="submission" date="2021-02" db="EMBL/GenBank/DDBJ databases">
        <authorList>
            <consortium name="DOE Joint Genome Institute"/>
            <person name="Ahrendt S."/>
            <person name="Looney B.P."/>
            <person name="Miyauchi S."/>
            <person name="Morin E."/>
            <person name="Drula E."/>
            <person name="Courty P.E."/>
            <person name="Chicoki N."/>
            <person name="Fauchery L."/>
            <person name="Kohler A."/>
            <person name="Kuo A."/>
            <person name="Labutti K."/>
            <person name="Pangilinan J."/>
            <person name="Lipzen A."/>
            <person name="Riley R."/>
            <person name="Andreopoulos W."/>
            <person name="He G."/>
            <person name="Johnson J."/>
            <person name="Barry K.W."/>
            <person name="Grigoriev I.V."/>
            <person name="Nagy L."/>
            <person name="Hibbett D."/>
            <person name="Henrissat B."/>
            <person name="Matheny P.B."/>
            <person name="Labbe J."/>
            <person name="Martin F."/>
        </authorList>
    </citation>
    <scope>NUCLEOTIDE SEQUENCE</scope>
    <source>
        <strain evidence="1">FP105234-sp</strain>
    </source>
</reference>
<dbReference type="EMBL" id="MU276116">
    <property type="protein sequence ID" value="KAI0041549.1"/>
    <property type="molecule type" value="Genomic_DNA"/>
</dbReference>
<protein>
    <submittedName>
        <fullName evidence="1">Uncharacterized protein</fullName>
    </submittedName>
</protein>